<organism evidence="2 3">
    <name type="scientific">Desulfuribacillus alkaliarsenatis</name>
    <dbReference type="NCBI Taxonomy" id="766136"/>
    <lineage>
        <taxon>Bacteria</taxon>
        <taxon>Bacillati</taxon>
        <taxon>Bacillota</taxon>
        <taxon>Desulfuribacillia</taxon>
        <taxon>Desulfuribacillales</taxon>
        <taxon>Desulfuribacillaceae</taxon>
        <taxon>Desulfuribacillus</taxon>
    </lineage>
</organism>
<dbReference type="Proteomes" id="UP000094296">
    <property type="component" value="Unassembled WGS sequence"/>
</dbReference>
<dbReference type="OrthoDB" id="9838181at2"/>
<evidence type="ECO:0000313" key="3">
    <source>
        <dbReference type="Proteomes" id="UP000094296"/>
    </source>
</evidence>
<sequence>MNSYSNLNSEVRQYKLKVRKIALIGALKSFVLSLGLDFIGGKMMPATFATSFLLQALFSFIVDVRIIRQSGLEVYQAKYELFADQVDAARSAATSELISSYLAQQKFKLATNIVPIFGAFYTATVVYRSICKIGDMTLADVAQG</sequence>
<accession>A0A1E5G0X3</accession>
<protein>
    <submittedName>
        <fullName evidence="2">Uncharacterized protein</fullName>
    </submittedName>
</protein>
<proteinExistence type="predicted"/>
<keyword evidence="1" id="KW-1133">Transmembrane helix</keyword>
<name>A0A1E5G0X3_9FIRM</name>
<keyword evidence="1" id="KW-0812">Transmembrane</keyword>
<reference evidence="2 3" key="1">
    <citation type="submission" date="2016-09" db="EMBL/GenBank/DDBJ databases">
        <title>Draft genome sequence for the type strain of Desulfuribacillus alkaliarsenatis AHT28, an obligately anaerobic, sulfidogenic bacterium isolated from Russian soda lake sediments.</title>
        <authorList>
            <person name="Abin C.A."/>
            <person name="Hollibaugh J.T."/>
        </authorList>
    </citation>
    <scope>NUCLEOTIDE SEQUENCE [LARGE SCALE GENOMIC DNA]</scope>
    <source>
        <strain evidence="2 3">AHT28</strain>
    </source>
</reference>
<evidence type="ECO:0000256" key="1">
    <source>
        <dbReference type="SAM" id="Phobius"/>
    </source>
</evidence>
<comment type="caution">
    <text evidence="2">The sequence shown here is derived from an EMBL/GenBank/DDBJ whole genome shotgun (WGS) entry which is preliminary data.</text>
</comment>
<keyword evidence="3" id="KW-1185">Reference proteome</keyword>
<gene>
    <name evidence="2" type="ORF">BHF68_07795</name>
</gene>
<evidence type="ECO:0000313" key="2">
    <source>
        <dbReference type="EMBL" id="OEF96543.1"/>
    </source>
</evidence>
<keyword evidence="1" id="KW-0472">Membrane</keyword>
<feature type="transmembrane region" description="Helical" evidence="1">
    <location>
        <begin position="21"/>
        <end position="40"/>
    </location>
</feature>
<dbReference type="EMBL" id="MIJE01000031">
    <property type="protein sequence ID" value="OEF96543.1"/>
    <property type="molecule type" value="Genomic_DNA"/>
</dbReference>
<dbReference type="RefSeq" id="WP_069643552.1">
    <property type="nucleotide sequence ID" value="NZ_MIJE01000031.1"/>
</dbReference>
<dbReference type="AlphaFoldDB" id="A0A1E5G0X3"/>